<proteinExistence type="predicted"/>
<dbReference type="Pfam" id="PF09491">
    <property type="entry name" value="RE_AlwI"/>
    <property type="match status" value="1"/>
</dbReference>
<evidence type="ECO:0000313" key="2">
    <source>
        <dbReference type="Proteomes" id="UP001176210"/>
    </source>
</evidence>
<accession>A0ABT7HYN8</accession>
<sequence length="682" mass="79796">MKLSSSKSLFNMGDTSLRVKRVLDINKLILDVLHEFKVQGNIWEKNLDGQELYYKMFISKVVEIEKIENIKLFDKFSRIEDYKESSKKGFRGRTNTNHIVKIGFINYKRDLTEVGELYRLNENKKCDELEKLLNINQDNIVYLRQLLKLRIYSHKSNKYFYNFRFALKFLSKYNNVPSNDFFKIIESIKPDVAGERIKNILNDYNGVQNGEVLFDEFYYNVFKDDLINEEEEELAKQVAKNNEISKEIMKKLFSNGKSKEASFPLYNKFVIALLDLTKNSSEESFNDIRKLSMHKKIKKAFGFNKTPFKFIKDETVSDFIDNNIDNLLLSGDFFEIYRTFLLSKKYDLIREYQDMCKRVFNVSGMFNFDNNLVNLANPWLITPLLSILEGSKKYSLFGEDNYSEYEKDNNSIFFKDISTIEILGLNKDELIELMTSVSKKYEIEDISNLQEIIQSNNERDFKKMVNNKFTKQKVINLLEEIVKRNDDYVQSQVTEEATIPTILEWLLVIAWYHISNESFSLLKSYNLTLDGNFLPLRHAPGGMGDLEIKYNDKAILMEATLMDTNSQKRGELEPVIRHSTNFAIENNYNIIQTLFIANEIDNNVSNIFRALKHVDLFGTIHKGCIEGINIFPITIAELISLMNNSVSAEQIIEIINNNLEKEPTRIKSGWRTAIIEKMFYLE</sequence>
<dbReference type="EMBL" id="JAPNQM010000004">
    <property type="protein sequence ID" value="MDL0117229.1"/>
    <property type="molecule type" value="Genomic_DNA"/>
</dbReference>
<evidence type="ECO:0000313" key="1">
    <source>
        <dbReference type="EMBL" id="MDL0117229.1"/>
    </source>
</evidence>
<dbReference type="Proteomes" id="UP001176210">
    <property type="component" value="Unassembled WGS sequence"/>
</dbReference>
<keyword evidence="1" id="KW-0540">Nuclease</keyword>
<keyword evidence="1" id="KW-0255">Endonuclease</keyword>
<gene>
    <name evidence="1" type="ORF">OWO77_09665</name>
</gene>
<dbReference type="GO" id="GO:0004519">
    <property type="term" value="F:endonuclease activity"/>
    <property type="evidence" value="ECO:0007669"/>
    <property type="project" value="UniProtKB-KW"/>
</dbReference>
<dbReference type="Gene3D" id="3.40.91.50">
    <property type="match status" value="1"/>
</dbReference>
<keyword evidence="1" id="KW-0378">Hydrolase</keyword>
<name>A0ABT7HYN8_MAMSC</name>
<keyword evidence="2" id="KW-1185">Reference proteome</keyword>
<dbReference type="GO" id="GO:0016787">
    <property type="term" value="F:hydrolase activity"/>
    <property type="evidence" value="ECO:0007669"/>
    <property type="project" value="UniProtKB-KW"/>
</dbReference>
<comment type="caution">
    <text evidence="1">The sequence shown here is derived from an EMBL/GenBank/DDBJ whole genome shotgun (WGS) entry which is preliminary data.</text>
</comment>
<dbReference type="InterPro" id="IPR018573">
    <property type="entry name" value="Restrct_endonuc_II_AlwI"/>
</dbReference>
<organism evidence="1 2">
    <name type="scientific">Mammaliicoccus sciuri</name>
    <name type="common">Staphylococcus sciuri</name>
    <dbReference type="NCBI Taxonomy" id="1296"/>
    <lineage>
        <taxon>Bacteria</taxon>
        <taxon>Bacillati</taxon>
        <taxon>Bacillota</taxon>
        <taxon>Bacilli</taxon>
        <taxon>Bacillales</taxon>
        <taxon>Staphylococcaceae</taxon>
        <taxon>Mammaliicoccus</taxon>
    </lineage>
</organism>
<protein>
    <submittedName>
        <fullName evidence="1">AlwI family type II restriction endonuclease</fullName>
        <ecNumber evidence="1">3.1.21.-</ecNumber>
    </submittedName>
</protein>
<reference evidence="1" key="1">
    <citation type="submission" date="2022-09" db="EMBL/GenBank/DDBJ databases">
        <authorList>
            <person name="De Moura G.S."/>
            <person name="Carvalho E."/>
            <person name="Ramos Sanchez E.M."/>
            <person name="Sellera F.P."/>
            <person name="Marques M.F.S."/>
            <person name="Heinemann M.B."/>
            <person name="De Vliegher S."/>
            <person name="Souza F.N."/>
            <person name="Mota R.A."/>
        </authorList>
    </citation>
    <scope>NUCLEOTIDE SEQUENCE</scope>
    <source>
        <strain evidence="1">BR656</strain>
    </source>
</reference>
<dbReference type="EC" id="3.1.21.-" evidence="1"/>
<dbReference type="RefSeq" id="WP_243496960.1">
    <property type="nucleotide sequence ID" value="NZ_CP120185.1"/>
</dbReference>
<reference evidence="1" key="2">
    <citation type="journal article" date="2023" name="Vet. Microbiol.">
        <title>Emergence of livestock-associated Mammaliicoccus sciuri ST71 co-harbouring mecA and mecC genes in Brazil.</title>
        <authorList>
            <person name="de Moura G.S."/>
            <person name="de Carvalho E."/>
            <person name="Ramos Sanchez E.M."/>
            <person name="Sellera F.P."/>
            <person name="Marques M.F.S."/>
            <person name="Heinemann M.B."/>
            <person name="De Vliegher S."/>
            <person name="Souza F.N."/>
            <person name="Mota R.A."/>
        </authorList>
    </citation>
    <scope>NUCLEOTIDE SEQUENCE</scope>
    <source>
        <strain evidence="1">BR656</strain>
    </source>
</reference>